<name>A0ACB6QLG7_9PLEO</name>
<gene>
    <name evidence="1" type="ORF">BDR25DRAFT_358702</name>
</gene>
<reference evidence="1" key="1">
    <citation type="journal article" date="2020" name="Stud. Mycol.">
        <title>101 Dothideomycetes genomes: a test case for predicting lifestyles and emergence of pathogens.</title>
        <authorList>
            <person name="Haridas S."/>
            <person name="Albert R."/>
            <person name="Binder M."/>
            <person name="Bloem J."/>
            <person name="Labutti K."/>
            <person name="Salamov A."/>
            <person name="Andreopoulos B."/>
            <person name="Baker S."/>
            <person name="Barry K."/>
            <person name="Bills G."/>
            <person name="Bluhm B."/>
            <person name="Cannon C."/>
            <person name="Castanera R."/>
            <person name="Culley D."/>
            <person name="Daum C."/>
            <person name="Ezra D."/>
            <person name="Gonzalez J."/>
            <person name="Henrissat B."/>
            <person name="Kuo A."/>
            <person name="Liang C."/>
            <person name="Lipzen A."/>
            <person name="Lutzoni F."/>
            <person name="Magnuson J."/>
            <person name="Mondo S."/>
            <person name="Nolan M."/>
            <person name="Ohm R."/>
            <person name="Pangilinan J."/>
            <person name="Park H.-J."/>
            <person name="Ramirez L."/>
            <person name="Alfaro M."/>
            <person name="Sun H."/>
            <person name="Tritt A."/>
            <person name="Yoshinaga Y."/>
            <person name="Zwiers L.-H."/>
            <person name="Turgeon B."/>
            <person name="Goodwin S."/>
            <person name="Spatafora J."/>
            <person name="Crous P."/>
            <person name="Grigoriev I."/>
        </authorList>
    </citation>
    <scope>NUCLEOTIDE SEQUENCE</scope>
    <source>
        <strain evidence="1">ATCC 200398</strain>
    </source>
</reference>
<dbReference type="Proteomes" id="UP000799755">
    <property type="component" value="Unassembled WGS sequence"/>
</dbReference>
<accession>A0ACB6QLG7</accession>
<comment type="caution">
    <text evidence="1">The sequence shown here is derived from an EMBL/GenBank/DDBJ whole genome shotgun (WGS) entry which is preliminary data.</text>
</comment>
<protein>
    <submittedName>
        <fullName evidence="1">Uncharacterized protein</fullName>
    </submittedName>
</protein>
<proteinExistence type="predicted"/>
<sequence>MNSIGGSLLVFTLGALLRKRSIGVNANLTTYSRLARRIVNATSYDDGLSTLSAPATSHKSIPSNIVKGTSILENSIDTIHRFTAKEEQEGICYYGSNLHTIMKITGQLEHLNKSVHLHDVAWRAGLIGFDNIDIRLENTTVQRQTNNSQFSLHIRLRTNTGDSSFLCISSLGCVPDQENTPQAPTNHIISQTNPNFTEIHHCYEVAMACLILSTPPSPFLPYQHLRAR</sequence>
<evidence type="ECO:0000313" key="2">
    <source>
        <dbReference type="Proteomes" id="UP000799755"/>
    </source>
</evidence>
<evidence type="ECO:0000313" key="1">
    <source>
        <dbReference type="EMBL" id="KAF2467142.1"/>
    </source>
</evidence>
<organism evidence="1 2">
    <name type="scientific">Lindgomyces ingoldianus</name>
    <dbReference type="NCBI Taxonomy" id="673940"/>
    <lineage>
        <taxon>Eukaryota</taxon>
        <taxon>Fungi</taxon>
        <taxon>Dikarya</taxon>
        <taxon>Ascomycota</taxon>
        <taxon>Pezizomycotina</taxon>
        <taxon>Dothideomycetes</taxon>
        <taxon>Pleosporomycetidae</taxon>
        <taxon>Pleosporales</taxon>
        <taxon>Lindgomycetaceae</taxon>
        <taxon>Lindgomyces</taxon>
    </lineage>
</organism>
<keyword evidence="2" id="KW-1185">Reference proteome</keyword>
<dbReference type="EMBL" id="MU003521">
    <property type="protein sequence ID" value="KAF2467142.1"/>
    <property type="molecule type" value="Genomic_DNA"/>
</dbReference>